<dbReference type="EMBL" id="JABEMA010000525">
    <property type="protein sequence ID" value="NNH24806.1"/>
    <property type="molecule type" value="Genomic_DNA"/>
</dbReference>
<feature type="region of interest" description="Disordered" evidence="1">
    <location>
        <begin position="1"/>
        <end position="48"/>
    </location>
</feature>
<evidence type="ECO:0000256" key="1">
    <source>
        <dbReference type="SAM" id="MobiDB-lite"/>
    </source>
</evidence>
<feature type="compositionally biased region" description="Basic and acidic residues" evidence="1">
    <location>
        <begin position="1"/>
        <end position="18"/>
    </location>
</feature>
<proteinExistence type="predicted"/>
<name>A0A849BZI4_9ACTN</name>
<dbReference type="AlphaFoldDB" id="A0A849BZI4"/>
<evidence type="ECO:0000313" key="3">
    <source>
        <dbReference type="Proteomes" id="UP000555552"/>
    </source>
</evidence>
<accession>A0A849BZI4</accession>
<organism evidence="2 3">
    <name type="scientific">Pseudokineococcus marinus</name>
    <dbReference type="NCBI Taxonomy" id="351215"/>
    <lineage>
        <taxon>Bacteria</taxon>
        <taxon>Bacillati</taxon>
        <taxon>Actinomycetota</taxon>
        <taxon>Actinomycetes</taxon>
        <taxon>Kineosporiales</taxon>
        <taxon>Kineosporiaceae</taxon>
        <taxon>Pseudokineococcus</taxon>
    </lineage>
</organism>
<dbReference type="Proteomes" id="UP000555552">
    <property type="component" value="Unassembled WGS sequence"/>
</dbReference>
<comment type="caution">
    <text evidence="2">The sequence shown here is derived from an EMBL/GenBank/DDBJ whole genome shotgun (WGS) entry which is preliminary data.</text>
</comment>
<keyword evidence="3" id="KW-1185">Reference proteome</keyword>
<sequence>MTIAERRAAEARERREQEEGVPDGGGPDSIGSGDPAHHGAGRTTPTED</sequence>
<protein>
    <submittedName>
        <fullName evidence="2">Uncharacterized protein</fullName>
    </submittedName>
</protein>
<reference evidence="2 3" key="1">
    <citation type="submission" date="2020-05" db="EMBL/GenBank/DDBJ databases">
        <title>MicrobeNet Type strains.</title>
        <authorList>
            <person name="Nicholson A.C."/>
        </authorList>
    </citation>
    <scope>NUCLEOTIDE SEQUENCE [LARGE SCALE GENOMIC DNA]</scope>
    <source>
        <strain evidence="2 3">JCM 14547</strain>
    </source>
</reference>
<gene>
    <name evidence="2" type="ORF">HLB09_17260</name>
</gene>
<evidence type="ECO:0000313" key="2">
    <source>
        <dbReference type="EMBL" id="NNH24806.1"/>
    </source>
</evidence>